<organism evidence="1 2">
    <name type="scientific">Sphaerodactylus townsendi</name>
    <dbReference type="NCBI Taxonomy" id="933632"/>
    <lineage>
        <taxon>Eukaryota</taxon>
        <taxon>Metazoa</taxon>
        <taxon>Chordata</taxon>
        <taxon>Craniata</taxon>
        <taxon>Vertebrata</taxon>
        <taxon>Euteleostomi</taxon>
        <taxon>Lepidosauria</taxon>
        <taxon>Squamata</taxon>
        <taxon>Bifurcata</taxon>
        <taxon>Gekkota</taxon>
        <taxon>Sphaerodactylidae</taxon>
        <taxon>Sphaerodactylus</taxon>
    </lineage>
</organism>
<proteinExistence type="predicted"/>
<dbReference type="Proteomes" id="UP000827872">
    <property type="component" value="Linkage Group LG01"/>
</dbReference>
<dbReference type="EMBL" id="CM037614">
    <property type="protein sequence ID" value="KAH8016117.1"/>
    <property type="molecule type" value="Genomic_DNA"/>
</dbReference>
<accession>A0ACB8G963</accession>
<comment type="caution">
    <text evidence="1">The sequence shown here is derived from an EMBL/GenBank/DDBJ whole genome shotgun (WGS) entry which is preliminary data.</text>
</comment>
<evidence type="ECO:0000313" key="2">
    <source>
        <dbReference type="Proteomes" id="UP000827872"/>
    </source>
</evidence>
<evidence type="ECO:0000313" key="1">
    <source>
        <dbReference type="EMBL" id="KAH8016117.1"/>
    </source>
</evidence>
<gene>
    <name evidence="1" type="ORF">K3G42_012179</name>
</gene>
<sequence length="209" mass="23061">MKSSAAAERKATCNWENIALKGKVNPALENMPHAELGCPVCGSYKSGFTWKIHAEPFVTTPKIQHLSSSLDGPGPCQLCDSFVSVPEGDLTGEEDEMPSFRYRPNGRMRTNCSQCEKTLTLQTSVKVLYVFVVLLIIVVVVLAALGKAEEEEILVTTLGNSDYTRELRILSINLIHAKSFPWFSTEDTQLQDGVQHPPMRHHSSSNLTG</sequence>
<keyword evidence="2" id="KW-1185">Reference proteome</keyword>
<name>A0ACB8G963_9SAUR</name>
<protein>
    <submittedName>
        <fullName evidence="1">Uncharacterized protein</fullName>
    </submittedName>
</protein>
<reference evidence="1" key="1">
    <citation type="submission" date="2021-08" db="EMBL/GenBank/DDBJ databases">
        <title>The first chromosome-level gecko genome reveals the dynamic sex chromosomes of Neotropical dwarf geckos (Sphaerodactylidae: Sphaerodactylus).</title>
        <authorList>
            <person name="Pinto B.J."/>
            <person name="Keating S.E."/>
            <person name="Gamble T."/>
        </authorList>
    </citation>
    <scope>NUCLEOTIDE SEQUENCE</scope>
    <source>
        <strain evidence="1">TG3544</strain>
    </source>
</reference>